<evidence type="ECO:0000256" key="4">
    <source>
        <dbReference type="ARBA" id="ARBA00023306"/>
    </source>
</evidence>
<dbReference type="GO" id="GO:0005634">
    <property type="term" value="C:nucleus"/>
    <property type="evidence" value="ECO:0007669"/>
    <property type="project" value="TreeGrafter"/>
</dbReference>
<evidence type="ECO:0000256" key="1">
    <source>
        <dbReference type="ARBA" id="ARBA00022618"/>
    </source>
</evidence>
<dbReference type="AlphaFoldDB" id="A0A835U3Z4"/>
<evidence type="ECO:0000256" key="5">
    <source>
        <dbReference type="SAM" id="Coils"/>
    </source>
</evidence>
<dbReference type="Proteomes" id="UP000636800">
    <property type="component" value="Unassembled WGS sequence"/>
</dbReference>
<gene>
    <name evidence="6" type="ORF">HPP92_028093</name>
</gene>
<dbReference type="PANTHER" id="PTHR18937">
    <property type="entry name" value="STRUCTURAL MAINTENANCE OF CHROMOSOMES SMC FAMILY MEMBER"/>
    <property type="match status" value="1"/>
</dbReference>
<reference evidence="6 7" key="1">
    <citation type="journal article" date="2020" name="Nat. Food">
        <title>A phased Vanilla planifolia genome enables genetic improvement of flavour and production.</title>
        <authorList>
            <person name="Hasing T."/>
            <person name="Tang H."/>
            <person name="Brym M."/>
            <person name="Khazi F."/>
            <person name="Huang T."/>
            <person name="Chambers A.H."/>
        </authorList>
    </citation>
    <scope>NUCLEOTIDE SEQUENCE [LARGE SCALE GENOMIC DNA]</scope>
    <source>
        <tissue evidence="6">Leaf</tissue>
    </source>
</reference>
<comment type="caution">
    <text evidence="6">The sequence shown here is derived from an EMBL/GenBank/DDBJ whole genome shotgun (WGS) entry which is preliminary data.</text>
</comment>
<dbReference type="GO" id="GO:0008278">
    <property type="term" value="C:cohesin complex"/>
    <property type="evidence" value="ECO:0007669"/>
    <property type="project" value="TreeGrafter"/>
</dbReference>
<keyword evidence="7" id="KW-1185">Reference proteome</keyword>
<accession>A0A835U3Z4</accession>
<dbReference type="EMBL" id="JADCNL010000404">
    <property type="protein sequence ID" value="KAG0447938.1"/>
    <property type="molecule type" value="Genomic_DNA"/>
</dbReference>
<evidence type="ECO:0000313" key="6">
    <source>
        <dbReference type="EMBL" id="KAG0447938.1"/>
    </source>
</evidence>
<name>A0A835U3Z4_VANPL</name>
<evidence type="ECO:0000256" key="3">
    <source>
        <dbReference type="ARBA" id="ARBA00023242"/>
    </source>
</evidence>
<dbReference type="GO" id="GO:0051301">
    <property type="term" value="P:cell division"/>
    <property type="evidence" value="ECO:0007669"/>
    <property type="project" value="UniProtKB-KW"/>
</dbReference>
<dbReference type="Gene3D" id="1.20.5.340">
    <property type="match status" value="1"/>
</dbReference>
<protein>
    <submittedName>
        <fullName evidence="6">Uncharacterized protein</fullName>
    </submittedName>
</protein>
<proteinExistence type="predicted"/>
<sequence length="158" mass="18218">MMSCNVNSKEAAGMKTAKLKDEKEVLDRQLHAADEACKNLNENHQELLNREQELSSQEDQLTAKLKKANEAINKLNEEISRASKELKEIQQSTHSARGKYQSLKQKVDECDQKLRELKADKHESEQMHNCLRLCRVLSAFCWGSWSDDRIVQAFTEEI</sequence>
<dbReference type="GO" id="GO:0003677">
    <property type="term" value="F:DNA binding"/>
    <property type="evidence" value="ECO:0007669"/>
    <property type="project" value="TreeGrafter"/>
</dbReference>
<organism evidence="6 7">
    <name type="scientific">Vanilla planifolia</name>
    <name type="common">Vanilla</name>
    <dbReference type="NCBI Taxonomy" id="51239"/>
    <lineage>
        <taxon>Eukaryota</taxon>
        <taxon>Viridiplantae</taxon>
        <taxon>Streptophyta</taxon>
        <taxon>Embryophyta</taxon>
        <taxon>Tracheophyta</taxon>
        <taxon>Spermatophyta</taxon>
        <taxon>Magnoliopsida</taxon>
        <taxon>Liliopsida</taxon>
        <taxon>Asparagales</taxon>
        <taxon>Orchidaceae</taxon>
        <taxon>Vanilloideae</taxon>
        <taxon>Vanilleae</taxon>
        <taxon>Vanilla</taxon>
    </lineage>
</organism>
<keyword evidence="5" id="KW-0175">Coiled coil</keyword>
<keyword evidence="2" id="KW-0498">Mitosis</keyword>
<evidence type="ECO:0000313" key="7">
    <source>
        <dbReference type="Proteomes" id="UP000636800"/>
    </source>
</evidence>
<feature type="coiled-coil region" evidence="5">
    <location>
        <begin position="16"/>
        <end position="127"/>
    </location>
</feature>
<dbReference type="SUPFAM" id="SSF57997">
    <property type="entry name" value="Tropomyosin"/>
    <property type="match status" value="1"/>
</dbReference>
<keyword evidence="3" id="KW-0539">Nucleus</keyword>
<dbReference type="PANTHER" id="PTHR18937:SF12">
    <property type="entry name" value="STRUCTURAL MAINTENANCE OF CHROMOSOMES PROTEIN"/>
    <property type="match status" value="1"/>
</dbReference>
<keyword evidence="1" id="KW-0132">Cell division</keyword>
<keyword evidence="4" id="KW-0131">Cell cycle</keyword>
<dbReference type="GO" id="GO:0007062">
    <property type="term" value="P:sister chromatid cohesion"/>
    <property type="evidence" value="ECO:0007669"/>
    <property type="project" value="TreeGrafter"/>
</dbReference>
<evidence type="ECO:0000256" key="2">
    <source>
        <dbReference type="ARBA" id="ARBA00022776"/>
    </source>
</evidence>